<feature type="signal peptide" evidence="5">
    <location>
        <begin position="1"/>
        <end position="24"/>
    </location>
</feature>
<evidence type="ECO:0000313" key="6">
    <source>
        <dbReference type="EMBL" id="CAG6396403.1"/>
    </source>
</evidence>
<dbReference type="AlphaFoldDB" id="A0A9W4E9K7"/>
<keyword evidence="7" id="KW-1185">Reference proteome</keyword>
<dbReference type="Pfam" id="PF13416">
    <property type="entry name" value="SBP_bac_8"/>
    <property type="match status" value="1"/>
</dbReference>
<dbReference type="PANTHER" id="PTHR30061:SF50">
    <property type="entry name" value="MALTOSE_MALTODEXTRIN-BINDING PERIPLASMIC PROTEIN"/>
    <property type="match status" value="1"/>
</dbReference>
<dbReference type="RefSeq" id="WP_251494761.1">
    <property type="nucleotide sequence ID" value="NZ_CAJSLV010000071.1"/>
</dbReference>
<dbReference type="PANTHER" id="PTHR30061">
    <property type="entry name" value="MALTOSE-BINDING PERIPLASMIC PROTEIN"/>
    <property type="match status" value="1"/>
</dbReference>
<comment type="similarity">
    <text evidence="1">Belongs to the bacterial solute-binding protein 1 family.</text>
</comment>
<feature type="chain" id="PRO_5040937264" evidence="5">
    <location>
        <begin position="25"/>
        <end position="414"/>
    </location>
</feature>
<dbReference type="InterPro" id="IPR006059">
    <property type="entry name" value="SBP"/>
</dbReference>
<organism evidence="6 7">
    <name type="scientific">Actinacidiphila cocklensis</name>
    <dbReference type="NCBI Taxonomy" id="887465"/>
    <lineage>
        <taxon>Bacteria</taxon>
        <taxon>Bacillati</taxon>
        <taxon>Actinomycetota</taxon>
        <taxon>Actinomycetes</taxon>
        <taxon>Kitasatosporales</taxon>
        <taxon>Streptomycetaceae</taxon>
        <taxon>Actinacidiphila</taxon>
    </lineage>
</organism>
<evidence type="ECO:0000256" key="5">
    <source>
        <dbReference type="SAM" id="SignalP"/>
    </source>
</evidence>
<evidence type="ECO:0000313" key="7">
    <source>
        <dbReference type="Proteomes" id="UP001152519"/>
    </source>
</evidence>
<dbReference type="GO" id="GO:0055052">
    <property type="term" value="C:ATP-binding cassette (ABC) transporter complex, substrate-binding subunit-containing"/>
    <property type="evidence" value="ECO:0007669"/>
    <property type="project" value="TreeGrafter"/>
</dbReference>
<dbReference type="GO" id="GO:0015768">
    <property type="term" value="P:maltose transport"/>
    <property type="evidence" value="ECO:0007669"/>
    <property type="project" value="TreeGrafter"/>
</dbReference>
<reference evidence="6" key="1">
    <citation type="submission" date="2021-05" db="EMBL/GenBank/DDBJ databases">
        <authorList>
            <person name="Arsene-Ploetze F."/>
        </authorList>
    </citation>
    <scope>NUCLEOTIDE SEQUENCE</scope>
    <source>
        <strain evidence="6">DSM 42138</strain>
    </source>
</reference>
<proteinExistence type="inferred from homology"/>
<dbReference type="GO" id="GO:1901982">
    <property type="term" value="F:maltose binding"/>
    <property type="evidence" value="ECO:0007669"/>
    <property type="project" value="TreeGrafter"/>
</dbReference>
<comment type="caution">
    <text evidence="6">The sequence shown here is derived from an EMBL/GenBank/DDBJ whole genome shotgun (WGS) entry which is preliminary data.</text>
</comment>
<evidence type="ECO:0000256" key="3">
    <source>
        <dbReference type="ARBA" id="ARBA00022729"/>
    </source>
</evidence>
<feature type="region of interest" description="Disordered" evidence="4">
    <location>
        <begin position="391"/>
        <end position="414"/>
    </location>
</feature>
<accession>A0A9W4E9K7</accession>
<keyword evidence="2" id="KW-0813">Transport</keyword>
<gene>
    <name evidence="6" type="ORF">SCOCK_400060</name>
</gene>
<protein>
    <submittedName>
        <fullName evidence="6">Sugar ABC transporter substrate-binding protein</fullName>
    </submittedName>
</protein>
<evidence type="ECO:0000256" key="4">
    <source>
        <dbReference type="SAM" id="MobiDB-lite"/>
    </source>
</evidence>
<sequence>MRISRSAVSAVVACCALVGTGACSGSGSGGGSSSGSGTYTFWDPYPQFDSSDAWAKLVASCGTQAGVTLKRTAMDTTDLNNKALLAGQQGSLPDLMMVDNPFVSTLVQAGILTKTSDLGLDTSALQKNIVGAGTTDGAAYGIPIGANTLALYYNKAILSQAGIDPGTVKDWASLTAALEKAKSAGKKGITFGAIGTEEGSFQFLPWFWGAGGDLTKLDSAQGVAALSLWKDWVSKGLAPNDVLSNTQTTSWQEFATGQYAFGENGTWQLANAAKVGFDYGIINIPGQNGGSAPVPTGGEFVTVPVQKDTARYAVDKKIMECLTSNTNLLSTDTTLSYIAPVPAVQDQQVQQNPALKPWVSALAAARGRTSGGLGTKYPVISEQMWTAVQGALSGGKNPQSAMEDAQKAADAHKS</sequence>
<evidence type="ECO:0000256" key="1">
    <source>
        <dbReference type="ARBA" id="ARBA00008520"/>
    </source>
</evidence>
<feature type="compositionally biased region" description="Basic and acidic residues" evidence="4">
    <location>
        <begin position="404"/>
        <end position="414"/>
    </location>
</feature>
<keyword evidence="3 5" id="KW-0732">Signal</keyword>
<dbReference type="Gene3D" id="3.40.190.10">
    <property type="entry name" value="Periplasmic binding protein-like II"/>
    <property type="match status" value="2"/>
</dbReference>
<dbReference type="EMBL" id="CAJSLV010000071">
    <property type="protein sequence ID" value="CAG6396403.1"/>
    <property type="molecule type" value="Genomic_DNA"/>
</dbReference>
<dbReference type="SUPFAM" id="SSF53850">
    <property type="entry name" value="Periplasmic binding protein-like II"/>
    <property type="match status" value="1"/>
</dbReference>
<name>A0A9W4E9K7_9ACTN</name>
<dbReference type="PROSITE" id="PS51257">
    <property type="entry name" value="PROKAR_LIPOPROTEIN"/>
    <property type="match status" value="1"/>
</dbReference>
<dbReference type="GO" id="GO:0042956">
    <property type="term" value="P:maltodextrin transmembrane transport"/>
    <property type="evidence" value="ECO:0007669"/>
    <property type="project" value="TreeGrafter"/>
</dbReference>
<dbReference type="Proteomes" id="UP001152519">
    <property type="component" value="Unassembled WGS sequence"/>
</dbReference>
<evidence type="ECO:0000256" key="2">
    <source>
        <dbReference type="ARBA" id="ARBA00022448"/>
    </source>
</evidence>